<evidence type="ECO:0000313" key="2">
    <source>
        <dbReference type="EMBL" id="KAF2617959.1"/>
    </source>
</evidence>
<gene>
    <name evidence="2" type="ORF">F2Q68_00039260</name>
</gene>
<protein>
    <submittedName>
        <fullName evidence="2">Uncharacterized protein</fullName>
    </submittedName>
</protein>
<dbReference type="EMBL" id="QGKW02000007">
    <property type="protein sequence ID" value="KAF2617959.1"/>
    <property type="molecule type" value="Genomic_DNA"/>
</dbReference>
<name>A0A8S9MKL7_BRACR</name>
<reference evidence="2" key="1">
    <citation type="submission" date="2019-12" db="EMBL/GenBank/DDBJ databases">
        <title>Genome sequencing and annotation of Brassica cretica.</title>
        <authorList>
            <person name="Studholme D.J."/>
            <person name="Sarris P.F."/>
        </authorList>
    </citation>
    <scope>NUCLEOTIDE SEQUENCE</scope>
    <source>
        <strain evidence="2">PFS-001/15</strain>
        <tissue evidence="2">Leaf</tissue>
    </source>
</reference>
<feature type="region of interest" description="Disordered" evidence="1">
    <location>
        <begin position="80"/>
        <end position="101"/>
    </location>
</feature>
<proteinExistence type="predicted"/>
<comment type="caution">
    <text evidence="2">The sequence shown here is derived from an EMBL/GenBank/DDBJ whole genome shotgun (WGS) entry which is preliminary data.</text>
</comment>
<evidence type="ECO:0000313" key="3">
    <source>
        <dbReference type="Proteomes" id="UP000712281"/>
    </source>
</evidence>
<sequence length="180" mass="19835">MADLLNGQKQSSKHGGFRRFSAAMNGGDELGVTPGCGSVSLVTPSLQSHRRVTAASGGESRRSGGGEVVVWRWSDGGPAAAKWRSGGSKAAKDSDGSGGDDLRRWSRAEAKLMEALAASSRLQLWRDQWLRLRLDERNTIVSFHARDSQRLGRYGRFTERMKTKLKAWRFPAILSCGERW</sequence>
<organism evidence="2 3">
    <name type="scientific">Brassica cretica</name>
    <name type="common">Mustard</name>
    <dbReference type="NCBI Taxonomy" id="69181"/>
    <lineage>
        <taxon>Eukaryota</taxon>
        <taxon>Viridiplantae</taxon>
        <taxon>Streptophyta</taxon>
        <taxon>Embryophyta</taxon>
        <taxon>Tracheophyta</taxon>
        <taxon>Spermatophyta</taxon>
        <taxon>Magnoliopsida</taxon>
        <taxon>eudicotyledons</taxon>
        <taxon>Gunneridae</taxon>
        <taxon>Pentapetalae</taxon>
        <taxon>rosids</taxon>
        <taxon>malvids</taxon>
        <taxon>Brassicales</taxon>
        <taxon>Brassicaceae</taxon>
        <taxon>Brassiceae</taxon>
        <taxon>Brassica</taxon>
    </lineage>
</organism>
<feature type="region of interest" description="Disordered" evidence="1">
    <location>
        <begin position="1"/>
        <end position="20"/>
    </location>
</feature>
<feature type="compositionally biased region" description="Basic and acidic residues" evidence="1">
    <location>
        <begin position="90"/>
        <end position="101"/>
    </location>
</feature>
<dbReference type="AlphaFoldDB" id="A0A8S9MKL7"/>
<dbReference type="Proteomes" id="UP000712281">
    <property type="component" value="Unassembled WGS sequence"/>
</dbReference>
<evidence type="ECO:0000256" key="1">
    <source>
        <dbReference type="SAM" id="MobiDB-lite"/>
    </source>
</evidence>
<accession>A0A8S9MKL7</accession>